<proteinExistence type="predicted"/>
<protein>
    <recommendedName>
        <fullName evidence="2">Myb-like domain-containing protein</fullName>
    </recommendedName>
</protein>
<dbReference type="Pfam" id="PF00249">
    <property type="entry name" value="Myb_DNA-binding"/>
    <property type="match status" value="1"/>
</dbReference>
<evidence type="ECO:0000256" key="1">
    <source>
        <dbReference type="SAM" id="MobiDB-lite"/>
    </source>
</evidence>
<dbReference type="EMBL" id="JAKUCV010002876">
    <property type="protein sequence ID" value="KAJ4841152.1"/>
    <property type="molecule type" value="Genomic_DNA"/>
</dbReference>
<dbReference type="InterPro" id="IPR001005">
    <property type="entry name" value="SANT/Myb"/>
</dbReference>
<dbReference type="AlphaFoldDB" id="A0A9Q0G0W0"/>
<dbReference type="InterPro" id="IPR009057">
    <property type="entry name" value="Homeodomain-like_sf"/>
</dbReference>
<sequence>MIHKRPFVDEDSYEVATKFPRQLEHIDQQASAAPADNSRERHQGSDCQVKDSFPEHQDIERFSSDVNMRVPNRPGNDFETDTASCFPHFLWINNGLLEADNLPLFPEYFDHGHQLRALLEPDEVVPALDYPIQKPVSIGPEHQASIPEWHPPDLVIPLNQLENSDLQAAGEYLSSSSGRVIDDYEQRLMGSCVIPMREQGASESYCCVTTETECRCSDGGSIRCVRQHVTEARQKLRDSLGDEVFSELGFCDMGEGVAQKWTEVEEQAFCEVVVSNPVSLGKNFWEHLSATFPNRTKKEIVSYYFNVFMLRKRAEQNRFDPLNIDSDDDEWHRSEDGMVEEDEDSVVESLTGEDTPADQEEEHTTNHNEYVEDDNEFVASRDGVDNVVHRGTTDEECEEDVDYISGCHRMIPNGSCGAGTECKFFNGVCGNKDDYDAQDDSCTSYEDQRDNCCGPFDREERQG</sequence>
<dbReference type="OrthoDB" id="1908944at2759"/>
<feature type="compositionally biased region" description="Basic and acidic residues" evidence="1">
    <location>
        <begin position="37"/>
        <end position="53"/>
    </location>
</feature>
<name>A0A9Q0G0W0_9ROSI</name>
<dbReference type="CDD" id="cd00167">
    <property type="entry name" value="SANT"/>
    <property type="match status" value="1"/>
</dbReference>
<dbReference type="SUPFAM" id="SSF46689">
    <property type="entry name" value="Homeodomain-like"/>
    <property type="match status" value="1"/>
</dbReference>
<gene>
    <name evidence="3" type="ORF">Tsubulata_016912</name>
</gene>
<dbReference type="Gene3D" id="1.10.10.60">
    <property type="entry name" value="Homeodomain-like"/>
    <property type="match status" value="1"/>
</dbReference>
<reference evidence="3" key="1">
    <citation type="submission" date="2022-02" db="EMBL/GenBank/DDBJ databases">
        <authorList>
            <person name="Henning P.M."/>
            <person name="McCubbin A.G."/>
            <person name="Shore J.S."/>
        </authorList>
    </citation>
    <scope>NUCLEOTIDE SEQUENCE</scope>
    <source>
        <strain evidence="3">F60SS</strain>
        <tissue evidence="3">Leaves</tissue>
    </source>
</reference>
<evidence type="ECO:0000313" key="3">
    <source>
        <dbReference type="EMBL" id="KAJ4841152.1"/>
    </source>
</evidence>
<evidence type="ECO:0000313" key="4">
    <source>
        <dbReference type="Proteomes" id="UP001141552"/>
    </source>
</evidence>
<keyword evidence="4" id="KW-1185">Reference proteome</keyword>
<dbReference type="PANTHER" id="PTHR46872">
    <property type="entry name" value="DNA BINDING PROTEIN"/>
    <property type="match status" value="1"/>
</dbReference>
<evidence type="ECO:0000259" key="2">
    <source>
        <dbReference type="Pfam" id="PF00249"/>
    </source>
</evidence>
<feature type="compositionally biased region" description="Acidic residues" evidence="1">
    <location>
        <begin position="337"/>
        <end position="346"/>
    </location>
</feature>
<reference evidence="3" key="2">
    <citation type="journal article" date="2023" name="Plants (Basel)">
        <title>Annotation of the Turnera subulata (Passifloraceae) Draft Genome Reveals the S-Locus Evolved after the Divergence of Turneroideae from Passifloroideae in a Stepwise Manner.</title>
        <authorList>
            <person name="Henning P.M."/>
            <person name="Roalson E.H."/>
            <person name="Mir W."/>
            <person name="McCubbin A.G."/>
            <person name="Shore J.S."/>
        </authorList>
    </citation>
    <scope>NUCLEOTIDE SEQUENCE</scope>
    <source>
        <strain evidence="3">F60SS</strain>
    </source>
</reference>
<feature type="region of interest" description="Disordered" evidence="1">
    <location>
        <begin position="326"/>
        <end position="366"/>
    </location>
</feature>
<dbReference type="PANTHER" id="PTHR46872:SF4">
    <property type="entry name" value="MYB-LIKE DOMAIN-CONTAINING PROTEIN"/>
    <property type="match status" value="1"/>
</dbReference>
<feature type="domain" description="Myb-like" evidence="2">
    <location>
        <begin position="259"/>
        <end position="307"/>
    </location>
</feature>
<dbReference type="Proteomes" id="UP001141552">
    <property type="component" value="Unassembled WGS sequence"/>
</dbReference>
<comment type="caution">
    <text evidence="3">The sequence shown here is derived from an EMBL/GenBank/DDBJ whole genome shotgun (WGS) entry which is preliminary data.</text>
</comment>
<accession>A0A9Q0G0W0</accession>
<feature type="region of interest" description="Disordered" evidence="1">
    <location>
        <begin position="20"/>
        <end position="53"/>
    </location>
</feature>
<organism evidence="3 4">
    <name type="scientific">Turnera subulata</name>
    <dbReference type="NCBI Taxonomy" id="218843"/>
    <lineage>
        <taxon>Eukaryota</taxon>
        <taxon>Viridiplantae</taxon>
        <taxon>Streptophyta</taxon>
        <taxon>Embryophyta</taxon>
        <taxon>Tracheophyta</taxon>
        <taxon>Spermatophyta</taxon>
        <taxon>Magnoliopsida</taxon>
        <taxon>eudicotyledons</taxon>
        <taxon>Gunneridae</taxon>
        <taxon>Pentapetalae</taxon>
        <taxon>rosids</taxon>
        <taxon>fabids</taxon>
        <taxon>Malpighiales</taxon>
        <taxon>Passifloraceae</taxon>
        <taxon>Turnera</taxon>
    </lineage>
</organism>